<dbReference type="Proteomes" id="UP001365542">
    <property type="component" value="Unassembled WGS sequence"/>
</dbReference>
<organism evidence="2 3">
    <name type="scientific">Orbilia ellipsospora</name>
    <dbReference type="NCBI Taxonomy" id="2528407"/>
    <lineage>
        <taxon>Eukaryota</taxon>
        <taxon>Fungi</taxon>
        <taxon>Dikarya</taxon>
        <taxon>Ascomycota</taxon>
        <taxon>Pezizomycotina</taxon>
        <taxon>Orbiliomycetes</taxon>
        <taxon>Orbiliales</taxon>
        <taxon>Orbiliaceae</taxon>
        <taxon>Orbilia</taxon>
    </lineage>
</organism>
<name>A0AAV9XAQ0_9PEZI</name>
<protein>
    <recommendedName>
        <fullName evidence="1">F-box domain-containing protein</fullName>
    </recommendedName>
</protein>
<dbReference type="Pfam" id="PF12937">
    <property type="entry name" value="F-box-like"/>
    <property type="match status" value="1"/>
</dbReference>
<dbReference type="CDD" id="cd09917">
    <property type="entry name" value="F-box_SF"/>
    <property type="match status" value="1"/>
</dbReference>
<gene>
    <name evidence="2" type="ORF">TWF694_009413</name>
</gene>
<evidence type="ECO:0000313" key="2">
    <source>
        <dbReference type="EMBL" id="KAK6539169.1"/>
    </source>
</evidence>
<keyword evidence="3" id="KW-1185">Reference proteome</keyword>
<accession>A0AAV9XAQ0</accession>
<dbReference type="InterPro" id="IPR001810">
    <property type="entry name" value="F-box_dom"/>
</dbReference>
<dbReference type="EMBL" id="JAVHJO010000006">
    <property type="protein sequence ID" value="KAK6539169.1"/>
    <property type="molecule type" value="Genomic_DNA"/>
</dbReference>
<proteinExistence type="predicted"/>
<evidence type="ECO:0000259" key="1">
    <source>
        <dbReference type="Pfam" id="PF12937"/>
    </source>
</evidence>
<feature type="domain" description="F-box" evidence="1">
    <location>
        <begin position="2"/>
        <end position="46"/>
    </location>
</feature>
<evidence type="ECO:0000313" key="3">
    <source>
        <dbReference type="Proteomes" id="UP001365542"/>
    </source>
</evidence>
<dbReference type="AlphaFoldDB" id="A0AAV9XAQ0"/>
<sequence length="534" mass="60490">MNTLPTEILADIFSKLEFWYQGSLAAICGSCHRFRDIALPYLYREFAIPVEGRRRVFSPNHYYALTSPSNLGISHIKKLHFVPLDESNPEIKGSGKQDLFPFLKLLQPGQLTALWMDEDVEGDVADKNAWEYLFQTQRNIESLSFNLFDSGLYESFGTTVSPLQHLRVLNFVNGYTLKQMKYMRTWVDANAASLETLGFGYLNVRAQVPDSIDESYIMARRSWVEFFLRNEDGEISTANKGPKLSSLKKLFNTPNAKLEDICGYIGGLIDVSKLTEMAIYIAPSNPPASDMISTALASLINLKSLIYEARGYQHPGIVLSAVRPLECLDLDLNSSYTASDIQVCLKKHKDSLKRLILPSGPHLTPMTINEGLGIWEWPNIQEFGVCLQYPTVKGFPPLMLPRKLKALHLYMAGPGRDFPGELREEADCSEFPFGSEEWIGRWRDSFRKRVPELRFPTIDTTRHRPPLRALICGEPLRAWGGSINFSPKYGANNMIVGWEGTTVGKVLELHPDIELIGSRWSFKRLSAKELSHKW</sequence>
<reference evidence="2 3" key="1">
    <citation type="submission" date="2019-10" db="EMBL/GenBank/DDBJ databases">
        <authorList>
            <person name="Palmer J.M."/>
        </authorList>
    </citation>
    <scope>NUCLEOTIDE SEQUENCE [LARGE SCALE GENOMIC DNA]</scope>
    <source>
        <strain evidence="2 3">TWF694</strain>
    </source>
</reference>
<comment type="caution">
    <text evidence="2">The sequence shown here is derived from an EMBL/GenBank/DDBJ whole genome shotgun (WGS) entry which is preliminary data.</text>
</comment>